<dbReference type="Pfam" id="PF23550">
    <property type="entry name" value="zf_Tbcl_Rhp7"/>
    <property type="match status" value="1"/>
</dbReference>
<evidence type="ECO:0000256" key="1">
    <source>
        <dbReference type="SAM" id="MobiDB-lite"/>
    </source>
</evidence>
<dbReference type="InterPro" id="IPR056451">
    <property type="entry name" value="Znf_Tbcl_Rhp7"/>
</dbReference>
<dbReference type="AlphaFoldDB" id="A0AAN7BAM5"/>
<feature type="compositionally biased region" description="Gly residues" evidence="1">
    <location>
        <begin position="21"/>
        <end position="40"/>
    </location>
</feature>
<comment type="caution">
    <text evidence="3">The sequence shown here is derived from an EMBL/GenBank/DDBJ whole genome shotgun (WGS) entry which is preliminary data.</text>
</comment>
<dbReference type="EMBL" id="MU858066">
    <property type="protein sequence ID" value="KAK4216699.1"/>
    <property type="molecule type" value="Genomic_DNA"/>
</dbReference>
<accession>A0AAN7BAM5</accession>
<organism evidence="3 4">
    <name type="scientific">Rhypophila decipiens</name>
    <dbReference type="NCBI Taxonomy" id="261697"/>
    <lineage>
        <taxon>Eukaryota</taxon>
        <taxon>Fungi</taxon>
        <taxon>Dikarya</taxon>
        <taxon>Ascomycota</taxon>
        <taxon>Pezizomycotina</taxon>
        <taxon>Sordariomycetes</taxon>
        <taxon>Sordariomycetidae</taxon>
        <taxon>Sordariales</taxon>
        <taxon>Naviculisporaceae</taxon>
        <taxon>Rhypophila</taxon>
    </lineage>
</organism>
<feature type="region of interest" description="Disordered" evidence="1">
    <location>
        <begin position="16"/>
        <end position="67"/>
    </location>
</feature>
<dbReference type="Proteomes" id="UP001301769">
    <property type="component" value="Unassembled WGS sequence"/>
</dbReference>
<feature type="compositionally biased region" description="Acidic residues" evidence="1">
    <location>
        <begin position="53"/>
        <end position="64"/>
    </location>
</feature>
<protein>
    <recommendedName>
        <fullName evidence="2">DNA repair protein rhp7 treble clef domain-containing protein</fullName>
    </recommendedName>
</protein>
<evidence type="ECO:0000313" key="4">
    <source>
        <dbReference type="Proteomes" id="UP001301769"/>
    </source>
</evidence>
<proteinExistence type="predicted"/>
<sequence length="133" mass="14028">MRRWRLFATHLLRRRREQRGGSCGCGGGGGGESRGTGGRAGGDRPHSGGGVGDLDDDDDDDELLDTPFKQRAAAPILLPGQVGNCAACGKHFTVSPFSRNSPDGGLLCTLCGKELAKERWSEEAVATGSRTKE</sequence>
<reference evidence="3" key="2">
    <citation type="submission" date="2023-05" db="EMBL/GenBank/DDBJ databases">
        <authorList>
            <consortium name="Lawrence Berkeley National Laboratory"/>
            <person name="Steindorff A."/>
            <person name="Hensen N."/>
            <person name="Bonometti L."/>
            <person name="Westerberg I."/>
            <person name="Brannstrom I.O."/>
            <person name="Guillou S."/>
            <person name="Cros-Aarteil S."/>
            <person name="Calhoun S."/>
            <person name="Haridas S."/>
            <person name="Kuo A."/>
            <person name="Mondo S."/>
            <person name="Pangilinan J."/>
            <person name="Riley R."/>
            <person name="Labutti K."/>
            <person name="Andreopoulos B."/>
            <person name="Lipzen A."/>
            <person name="Chen C."/>
            <person name="Yanf M."/>
            <person name="Daum C."/>
            <person name="Ng V."/>
            <person name="Clum A."/>
            <person name="Ohm R."/>
            <person name="Martin F."/>
            <person name="Silar P."/>
            <person name="Natvig D."/>
            <person name="Lalanne C."/>
            <person name="Gautier V."/>
            <person name="Ament-Velasquez S.L."/>
            <person name="Kruys A."/>
            <person name="Hutchinson M.I."/>
            <person name="Powell A.J."/>
            <person name="Barry K."/>
            <person name="Miller A.N."/>
            <person name="Grigoriev I.V."/>
            <person name="Debuchy R."/>
            <person name="Gladieux P."/>
            <person name="Thoren M.H."/>
            <person name="Johannesson H."/>
        </authorList>
    </citation>
    <scope>NUCLEOTIDE SEQUENCE</scope>
    <source>
        <strain evidence="3">PSN293</strain>
    </source>
</reference>
<evidence type="ECO:0000259" key="2">
    <source>
        <dbReference type="Pfam" id="PF23550"/>
    </source>
</evidence>
<keyword evidence="4" id="KW-1185">Reference proteome</keyword>
<evidence type="ECO:0000313" key="3">
    <source>
        <dbReference type="EMBL" id="KAK4216699.1"/>
    </source>
</evidence>
<gene>
    <name evidence="3" type="ORF">QBC37DRAFT_370799</name>
</gene>
<reference evidence="3" key="1">
    <citation type="journal article" date="2023" name="Mol. Phylogenet. Evol.">
        <title>Genome-scale phylogeny and comparative genomics of the fungal order Sordariales.</title>
        <authorList>
            <person name="Hensen N."/>
            <person name="Bonometti L."/>
            <person name="Westerberg I."/>
            <person name="Brannstrom I.O."/>
            <person name="Guillou S."/>
            <person name="Cros-Aarteil S."/>
            <person name="Calhoun S."/>
            <person name="Haridas S."/>
            <person name="Kuo A."/>
            <person name="Mondo S."/>
            <person name="Pangilinan J."/>
            <person name="Riley R."/>
            <person name="LaButti K."/>
            <person name="Andreopoulos B."/>
            <person name="Lipzen A."/>
            <person name="Chen C."/>
            <person name="Yan M."/>
            <person name="Daum C."/>
            <person name="Ng V."/>
            <person name="Clum A."/>
            <person name="Steindorff A."/>
            <person name="Ohm R.A."/>
            <person name="Martin F."/>
            <person name="Silar P."/>
            <person name="Natvig D.O."/>
            <person name="Lalanne C."/>
            <person name="Gautier V."/>
            <person name="Ament-Velasquez S.L."/>
            <person name="Kruys A."/>
            <person name="Hutchinson M.I."/>
            <person name="Powell A.J."/>
            <person name="Barry K."/>
            <person name="Miller A.N."/>
            <person name="Grigoriev I.V."/>
            <person name="Debuchy R."/>
            <person name="Gladieux P."/>
            <person name="Hiltunen Thoren M."/>
            <person name="Johannesson H."/>
        </authorList>
    </citation>
    <scope>NUCLEOTIDE SEQUENCE</scope>
    <source>
        <strain evidence="3">PSN293</strain>
    </source>
</reference>
<feature type="domain" description="DNA repair protein rhp7 treble clef" evidence="2">
    <location>
        <begin position="79"/>
        <end position="117"/>
    </location>
</feature>
<name>A0AAN7BAM5_9PEZI</name>